<comment type="caution">
    <text evidence="1">The sequence shown here is derived from an EMBL/GenBank/DDBJ whole genome shotgun (WGS) entry which is preliminary data.</text>
</comment>
<accession>A0ABW6DDH4</accession>
<dbReference type="InterPro" id="IPR049574">
    <property type="entry name" value="CrtA-like"/>
</dbReference>
<dbReference type="GO" id="GO:0004497">
    <property type="term" value="F:monooxygenase activity"/>
    <property type="evidence" value="ECO:0007669"/>
    <property type="project" value="UniProtKB-KW"/>
</dbReference>
<dbReference type="CDD" id="cd21650">
    <property type="entry name" value="CrtA-like"/>
    <property type="match status" value="1"/>
</dbReference>
<reference evidence="1 2" key="1">
    <citation type="submission" date="2024-03" db="EMBL/GenBank/DDBJ databases">
        <title>Aquirufa genome sequencing.</title>
        <authorList>
            <person name="Pitt A."/>
            <person name="Hahn M.W."/>
        </authorList>
    </citation>
    <scope>NUCLEOTIDE SEQUENCE [LARGE SCALE GENOMIC DNA]</scope>
    <source>
        <strain evidence="1 2">OSTEICH-129V</strain>
    </source>
</reference>
<keyword evidence="2" id="KW-1185">Reference proteome</keyword>
<gene>
    <name evidence="1" type="ORF">U0R10_04995</name>
</gene>
<protein>
    <submittedName>
        <fullName evidence="1">Spheroidene monooxygenase</fullName>
    </submittedName>
</protein>
<evidence type="ECO:0000313" key="2">
    <source>
        <dbReference type="Proteomes" id="UP001598138"/>
    </source>
</evidence>
<evidence type="ECO:0000313" key="1">
    <source>
        <dbReference type="EMBL" id="MFD3393968.1"/>
    </source>
</evidence>
<dbReference type="Proteomes" id="UP001598138">
    <property type="component" value="Unassembled WGS sequence"/>
</dbReference>
<sequence>MSGQFITIRFIEFSGFSAKRHAFAEMGRSLVSGWSAPGLVFSKHLGTGAGNGFSIWPNFGLYAWLGVWESPEHASEFFQHDARWLSYMSPSNHISGWDAIPFKGKGTWNSLQPFDFSNQDDSWEGPVAVITRASIRWHKALLFWWNVPSASKHLEGKQGLKYAKGVGELPLFEQATFSLWESASNLDQFAYQSKEHAPMIKKTRKYDWYSEEMFIRMRVVKEVGGKK</sequence>
<keyword evidence="1" id="KW-0560">Oxidoreductase</keyword>
<name>A0ABW6DDH4_9BACT</name>
<dbReference type="EMBL" id="JBBKXZ010000001">
    <property type="protein sequence ID" value="MFD3393968.1"/>
    <property type="molecule type" value="Genomic_DNA"/>
</dbReference>
<keyword evidence="1" id="KW-0503">Monooxygenase</keyword>
<dbReference type="RefSeq" id="WP_377982845.1">
    <property type="nucleotide sequence ID" value="NZ_JBBKXZ010000001.1"/>
</dbReference>
<proteinExistence type="predicted"/>
<organism evidence="1 2">
    <name type="scientific">Aquirufa avitistagni</name>
    <dbReference type="NCBI Taxonomy" id="3104728"/>
    <lineage>
        <taxon>Bacteria</taxon>
        <taxon>Pseudomonadati</taxon>
        <taxon>Bacteroidota</taxon>
        <taxon>Cytophagia</taxon>
        <taxon>Cytophagales</taxon>
        <taxon>Flectobacillaceae</taxon>
        <taxon>Aquirufa</taxon>
    </lineage>
</organism>